<keyword evidence="3" id="KW-1185">Reference proteome</keyword>
<organism evidence="2 3">
    <name type="scientific">Tenacibaculum vairaonense</name>
    <dbReference type="NCBI Taxonomy" id="3137860"/>
    <lineage>
        <taxon>Bacteria</taxon>
        <taxon>Pseudomonadati</taxon>
        <taxon>Bacteroidota</taxon>
        <taxon>Flavobacteriia</taxon>
        <taxon>Flavobacteriales</taxon>
        <taxon>Flavobacteriaceae</taxon>
        <taxon>Tenacibaculum</taxon>
    </lineage>
</organism>
<dbReference type="Proteomes" id="UP001497602">
    <property type="component" value="Unassembled WGS sequence"/>
</dbReference>
<sequence>MVVLKKLKASSLNEVIVATIIIVTVFGIAMGILSNVLQNVVAKDTQPIQVKINELVYQYKHQQLKLPYITNDEQWSIDVREVKNQAASFIEFEVTFKTRNKTLKRKILQNEES</sequence>
<name>A0ABM9PQF3_9FLAO</name>
<keyword evidence="1" id="KW-0812">Transmembrane</keyword>
<comment type="caution">
    <text evidence="2">The sequence shown here is derived from an EMBL/GenBank/DDBJ whole genome shotgun (WGS) entry which is preliminary data.</text>
</comment>
<feature type="transmembrane region" description="Helical" evidence="1">
    <location>
        <begin position="12"/>
        <end position="33"/>
    </location>
</feature>
<accession>A0ABM9PQF3</accession>
<protein>
    <recommendedName>
        <fullName evidence="4">Type II secretion system protein</fullName>
    </recommendedName>
</protein>
<gene>
    <name evidence="2" type="ORF">T190115A13A_50239</name>
</gene>
<proteinExistence type="predicted"/>
<evidence type="ECO:0000313" key="2">
    <source>
        <dbReference type="EMBL" id="CAL2107997.1"/>
    </source>
</evidence>
<evidence type="ECO:0000313" key="3">
    <source>
        <dbReference type="Proteomes" id="UP001497602"/>
    </source>
</evidence>
<dbReference type="EMBL" id="CAXJRC010000042">
    <property type="protein sequence ID" value="CAL2107997.1"/>
    <property type="molecule type" value="Genomic_DNA"/>
</dbReference>
<evidence type="ECO:0008006" key="4">
    <source>
        <dbReference type="Google" id="ProtNLM"/>
    </source>
</evidence>
<dbReference type="RefSeq" id="WP_348703025.1">
    <property type="nucleotide sequence ID" value="NZ_CAXIYA010000011.1"/>
</dbReference>
<evidence type="ECO:0000256" key="1">
    <source>
        <dbReference type="SAM" id="Phobius"/>
    </source>
</evidence>
<keyword evidence="1" id="KW-0472">Membrane</keyword>
<keyword evidence="1" id="KW-1133">Transmembrane helix</keyword>
<reference evidence="2 3" key="1">
    <citation type="submission" date="2024-05" db="EMBL/GenBank/DDBJ databases">
        <authorList>
            <person name="Duchaud E."/>
        </authorList>
    </citation>
    <scope>NUCLEOTIDE SEQUENCE [LARGE SCALE GENOMIC DNA]</scope>
    <source>
        <strain evidence="2">Ena-SAMPLE-TAB-13-05-2024-13:56:06:370-140305</strain>
    </source>
</reference>